<dbReference type="EMBL" id="LSTR01000040">
    <property type="protein sequence ID" value="OAH42589.1"/>
    <property type="molecule type" value="Genomic_DNA"/>
</dbReference>
<dbReference type="AlphaFoldDB" id="A0A177JML8"/>
<accession>A0A177JML8</accession>
<name>A0A177JML8_SPHYA</name>
<proteinExistence type="predicted"/>
<dbReference type="OrthoDB" id="9976746at2"/>
<sequence>MEQLLEEGAPYAEWQLACTALNKVPFTVNDAEEGFALIRSAGSGVHTIASFAARYQDVAPELVLASLRARFNLVAEAEDCGVDLKTTNPNIYRKMLTGPLTPEDFSIFPAFVDAED</sequence>
<organism evidence="1 2">
    <name type="scientific">Sphingobium yanoikuyae</name>
    <name type="common">Sphingomonas yanoikuyae</name>
    <dbReference type="NCBI Taxonomy" id="13690"/>
    <lineage>
        <taxon>Bacteria</taxon>
        <taxon>Pseudomonadati</taxon>
        <taxon>Pseudomonadota</taxon>
        <taxon>Alphaproteobacteria</taxon>
        <taxon>Sphingomonadales</taxon>
        <taxon>Sphingomonadaceae</taxon>
        <taxon>Sphingobium</taxon>
    </lineage>
</organism>
<evidence type="ECO:0000313" key="1">
    <source>
        <dbReference type="EMBL" id="OAH42589.1"/>
    </source>
</evidence>
<gene>
    <name evidence="1" type="ORF">AX777_04890</name>
</gene>
<dbReference type="Proteomes" id="UP000077262">
    <property type="component" value="Unassembled WGS sequence"/>
</dbReference>
<reference evidence="1 2" key="1">
    <citation type="submission" date="2016-02" db="EMBL/GenBank/DDBJ databases">
        <authorList>
            <person name="Wen L."/>
            <person name="He K."/>
            <person name="Yang H."/>
        </authorList>
    </citation>
    <scope>NUCLEOTIDE SEQUENCE [LARGE SCALE GENOMIC DNA]</scope>
    <source>
        <strain evidence="1 2">CD09_2</strain>
    </source>
</reference>
<protein>
    <submittedName>
        <fullName evidence="1">Uncharacterized protein</fullName>
    </submittedName>
</protein>
<dbReference type="RefSeq" id="WP_017502167.1">
    <property type="nucleotide sequence ID" value="NZ_LSTR01000040.1"/>
</dbReference>
<evidence type="ECO:0000313" key="2">
    <source>
        <dbReference type="Proteomes" id="UP000077262"/>
    </source>
</evidence>
<comment type="caution">
    <text evidence="1">The sequence shown here is derived from an EMBL/GenBank/DDBJ whole genome shotgun (WGS) entry which is preliminary data.</text>
</comment>